<organism evidence="2 3">
    <name type="scientific">Aulographum hederae CBS 113979</name>
    <dbReference type="NCBI Taxonomy" id="1176131"/>
    <lineage>
        <taxon>Eukaryota</taxon>
        <taxon>Fungi</taxon>
        <taxon>Dikarya</taxon>
        <taxon>Ascomycota</taxon>
        <taxon>Pezizomycotina</taxon>
        <taxon>Dothideomycetes</taxon>
        <taxon>Pleosporomycetidae</taxon>
        <taxon>Aulographales</taxon>
        <taxon>Aulographaceae</taxon>
    </lineage>
</organism>
<proteinExistence type="predicted"/>
<feature type="region of interest" description="Disordered" evidence="1">
    <location>
        <begin position="372"/>
        <end position="412"/>
    </location>
</feature>
<reference evidence="2" key="1">
    <citation type="journal article" date="2020" name="Stud. Mycol.">
        <title>101 Dothideomycetes genomes: a test case for predicting lifestyles and emergence of pathogens.</title>
        <authorList>
            <person name="Haridas S."/>
            <person name="Albert R."/>
            <person name="Binder M."/>
            <person name="Bloem J."/>
            <person name="Labutti K."/>
            <person name="Salamov A."/>
            <person name="Andreopoulos B."/>
            <person name="Baker S."/>
            <person name="Barry K."/>
            <person name="Bills G."/>
            <person name="Bluhm B."/>
            <person name="Cannon C."/>
            <person name="Castanera R."/>
            <person name="Culley D."/>
            <person name="Daum C."/>
            <person name="Ezra D."/>
            <person name="Gonzalez J."/>
            <person name="Henrissat B."/>
            <person name="Kuo A."/>
            <person name="Liang C."/>
            <person name="Lipzen A."/>
            <person name="Lutzoni F."/>
            <person name="Magnuson J."/>
            <person name="Mondo S."/>
            <person name="Nolan M."/>
            <person name="Ohm R."/>
            <person name="Pangilinan J."/>
            <person name="Park H.-J."/>
            <person name="Ramirez L."/>
            <person name="Alfaro M."/>
            <person name="Sun H."/>
            <person name="Tritt A."/>
            <person name="Yoshinaga Y."/>
            <person name="Zwiers L.-H."/>
            <person name="Turgeon B."/>
            <person name="Goodwin S."/>
            <person name="Spatafora J."/>
            <person name="Crous P."/>
            <person name="Grigoriev I."/>
        </authorList>
    </citation>
    <scope>NUCLEOTIDE SEQUENCE</scope>
    <source>
        <strain evidence="2">CBS 113979</strain>
    </source>
</reference>
<protein>
    <submittedName>
        <fullName evidence="2">Uncharacterized protein</fullName>
    </submittedName>
</protein>
<name>A0A6G1GI52_9PEZI</name>
<dbReference type="OrthoDB" id="2941894at2759"/>
<evidence type="ECO:0000313" key="2">
    <source>
        <dbReference type="EMBL" id="KAF1980633.1"/>
    </source>
</evidence>
<feature type="region of interest" description="Disordered" evidence="1">
    <location>
        <begin position="1"/>
        <end position="37"/>
    </location>
</feature>
<keyword evidence="3" id="KW-1185">Reference proteome</keyword>
<dbReference type="Proteomes" id="UP000800041">
    <property type="component" value="Unassembled WGS sequence"/>
</dbReference>
<gene>
    <name evidence="2" type="ORF">K402DRAFT_426077</name>
</gene>
<evidence type="ECO:0000313" key="3">
    <source>
        <dbReference type="Proteomes" id="UP000800041"/>
    </source>
</evidence>
<accession>A0A6G1GI52</accession>
<dbReference type="AlphaFoldDB" id="A0A6G1GI52"/>
<feature type="compositionally biased region" description="Basic residues" evidence="1">
    <location>
        <begin position="1"/>
        <end position="16"/>
    </location>
</feature>
<evidence type="ECO:0000256" key="1">
    <source>
        <dbReference type="SAM" id="MobiDB-lite"/>
    </source>
</evidence>
<dbReference type="EMBL" id="ML977239">
    <property type="protein sequence ID" value="KAF1980633.1"/>
    <property type="molecule type" value="Genomic_DNA"/>
</dbReference>
<feature type="compositionally biased region" description="Polar residues" evidence="1">
    <location>
        <begin position="23"/>
        <end position="37"/>
    </location>
</feature>
<sequence length="426" mass="47244">MPAATRKKAQTQRQKRTAAAAANPSNTITVDTNQPGSLESAMEAEVRRLTQLVEAMQHDPSTTVPAVAKAKPSTAKAKALAKKNTTAIPTPPTDPIEILEENDVSPEETDFKLSHKDRKPQVDLFLKSIAPDRFPRLSGSANFADWKAKFTRLARATNLLPFFTGTNKHLDQGSSKEWFDYYSLQAFDCLVTTCGDLAQESIRDLDDPELAWRTLEKHNKADGCNDVFEAVRIITDPGNGSPIALEQQVITIIAKLKAIDPDYILPGWYLNCLFVRNVGPAFETKVAILESDTSVVNPRNPMPFLELTKHFTSMEQRVTNPTNATLAVHTLPRKKHSGRSTEKCTLCHKTGHKNEIGPKGCWHRLENKEHKQAYESRKRSATNSGQPDAKARKVESTDFEQGKSIPTGMATLHMAPPLLDHFDGID</sequence>